<reference evidence="2" key="1">
    <citation type="journal article" date="2021" name="Proc. Natl. Acad. Sci. U.S.A.">
        <title>A Catalog of Tens of Thousands of Viruses from Human Metagenomes Reveals Hidden Associations with Chronic Diseases.</title>
        <authorList>
            <person name="Tisza M.J."/>
            <person name="Buck C.B."/>
        </authorList>
    </citation>
    <scope>NUCLEOTIDE SEQUENCE</scope>
    <source>
        <strain evidence="2">CtEw721</strain>
    </source>
</reference>
<accession>A0A8S5TS15</accession>
<evidence type="ECO:0000313" key="2">
    <source>
        <dbReference type="EMBL" id="DAF84997.1"/>
    </source>
</evidence>
<feature type="coiled-coil region" evidence="1">
    <location>
        <begin position="94"/>
        <end position="128"/>
    </location>
</feature>
<name>A0A8S5TS15_9CAUD</name>
<evidence type="ECO:0000256" key="1">
    <source>
        <dbReference type="SAM" id="Coils"/>
    </source>
</evidence>
<organism evidence="2">
    <name type="scientific">Siphoviridae sp. ctEw721</name>
    <dbReference type="NCBI Taxonomy" id="2825400"/>
    <lineage>
        <taxon>Viruses</taxon>
        <taxon>Duplodnaviria</taxon>
        <taxon>Heunggongvirae</taxon>
        <taxon>Uroviricota</taxon>
        <taxon>Caudoviricetes</taxon>
    </lineage>
</organism>
<protein>
    <submittedName>
        <fullName evidence="2">Uncharacterized protein</fullName>
    </submittedName>
</protein>
<sequence>MIGKLVVDYEEVSLGDLLESLTDKGVECCVDGDNIYVYGSEVDVGAPNLIIVNKKKIQNYFFKELTSPPTRTPTNYVQTWLLEKFNEQERLRFEEQHQAELKKAQENIQKAMEEYKQLYTKYINQQNKEAQSDGGSNN</sequence>
<proteinExistence type="predicted"/>
<keyword evidence="1" id="KW-0175">Coiled coil</keyword>
<dbReference type="EMBL" id="BK015914">
    <property type="protein sequence ID" value="DAF84997.1"/>
    <property type="molecule type" value="Genomic_DNA"/>
</dbReference>